<feature type="non-terminal residue" evidence="1">
    <location>
        <position position="733"/>
    </location>
</feature>
<dbReference type="Proteomes" id="UP000308600">
    <property type="component" value="Unassembled WGS sequence"/>
</dbReference>
<name>A0ACD3A037_9AGAR</name>
<sequence>MHRIRNGVHENTPLEYQPIGGLVSIIQRKTDVIQRLRFTKLNDSRKLVGKIAALDDHKQWILAVASGRVDRVASLVQAGLARHVGVRTLIREYERAADRLYRPKGYTSDDIQKAIVMLRLGGARIAEFAHLALSLPSITTIRRNSSMQPLTISPAMPTIQEVEANLALYHATDVMEVLEPSGNGVRPKIVHQILMFDEIATEKRPRWDDSTNMICGGCREHSGGLPLEFCSERELDLFCDALDKNKVHLASEATIAAIGLLSANPREYSPRPILISGTCKQETGEQHARLIATVLKAVENDEQYHRTISIASDGESKRGDALVILTMNSELKPESPIYPLLRPLSLLNFLVGKKDITADKDFKHVLKRQRNLMMRNKGFIIQGCCLTPAILHLHLQDNGMSPVRLGSLLNPNDKQDVTLSLNLLKAIWDLPALTATEKSDPTWIRGRQALRLYGQFARHLTMPYICIDLDLSEQLVHLSTALHLALFLFCDNGAGTRFMPSQSYLDIMIMVKNAYFCVAKAKVDNPGSKFFLIQLGTDRLEGFFGLIRTAVGTDCNVDVLQLANRASGLIEVSMILAEHPEWDRTPRRLNLPAISQGGGDLTSKVDHINPASWRGCVDVDSVNLHTCWVLGQQEAIVLIPEAEDVFSTLHQKGWDILQPFGDLLVNKRGLPDDYDCSELASTYPTPSPVSPAGSDDPFTMEGDVEDAIAEEHSRSKTATVRIKGNSTTKPKAL</sequence>
<dbReference type="EMBL" id="ML209208">
    <property type="protein sequence ID" value="TFK58754.1"/>
    <property type="molecule type" value="Genomic_DNA"/>
</dbReference>
<reference evidence="1 2" key="1">
    <citation type="journal article" date="2019" name="Nat. Ecol. Evol.">
        <title>Megaphylogeny resolves global patterns of mushroom evolution.</title>
        <authorList>
            <person name="Varga T."/>
            <person name="Krizsan K."/>
            <person name="Foldi C."/>
            <person name="Dima B."/>
            <person name="Sanchez-Garcia M."/>
            <person name="Sanchez-Ramirez S."/>
            <person name="Szollosi G.J."/>
            <person name="Szarkandi J.G."/>
            <person name="Papp V."/>
            <person name="Albert L."/>
            <person name="Andreopoulos W."/>
            <person name="Angelini C."/>
            <person name="Antonin V."/>
            <person name="Barry K.W."/>
            <person name="Bougher N.L."/>
            <person name="Buchanan P."/>
            <person name="Buyck B."/>
            <person name="Bense V."/>
            <person name="Catcheside P."/>
            <person name="Chovatia M."/>
            <person name="Cooper J."/>
            <person name="Damon W."/>
            <person name="Desjardin D."/>
            <person name="Finy P."/>
            <person name="Geml J."/>
            <person name="Haridas S."/>
            <person name="Hughes K."/>
            <person name="Justo A."/>
            <person name="Karasinski D."/>
            <person name="Kautmanova I."/>
            <person name="Kiss B."/>
            <person name="Kocsube S."/>
            <person name="Kotiranta H."/>
            <person name="LaButti K.M."/>
            <person name="Lechner B.E."/>
            <person name="Liimatainen K."/>
            <person name="Lipzen A."/>
            <person name="Lukacs Z."/>
            <person name="Mihaltcheva S."/>
            <person name="Morgado L.N."/>
            <person name="Niskanen T."/>
            <person name="Noordeloos M.E."/>
            <person name="Ohm R.A."/>
            <person name="Ortiz-Santana B."/>
            <person name="Ovrebo C."/>
            <person name="Racz N."/>
            <person name="Riley R."/>
            <person name="Savchenko A."/>
            <person name="Shiryaev A."/>
            <person name="Soop K."/>
            <person name="Spirin V."/>
            <person name="Szebenyi C."/>
            <person name="Tomsovsky M."/>
            <person name="Tulloss R.E."/>
            <person name="Uehling J."/>
            <person name="Grigoriev I.V."/>
            <person name="Vagvolgyi C."/>
            <person name="Papp T."/>
            <person name="Martin F.M."/>
            <person name="Miettinen O."/>
            <person name="Hibbett D.S."/>
            <person name="Nagy L.G."/>
        </authorList>
    </citation>
    <scope>NUCLEOTIDE SEQUENCE [LARGE SCALE GENOMIC DNA]</scope>
    <source>
        <strain evidence="1 2">NL-1719</strain>
    </source>
</reference>
<evidence type="ECO:0000313" key="2">
    <source>
        <dbReference type="Proteomes" id="UP000308600"/>
    </source>
</evidence>
<organism evidence="1 2">
    <name type="scientific">Pluteus cervinus</name>
    <dbReference type="NCBI Taxonomy" id="181527"/>
    <lineage>
        <taxon>Eukaryota</taxon>
        <taxon>Fungi</taxon>
        <taxon>Dikarya</taxon>
        <taxon>Basidiomycota</taxon>
        <taxon>Agaricomycotina</taxon>
        <taxon>Agaricomycetes</taxon>
        <taxon>Agaricomycetidae</taxon>
        <taxon>Agaricales</taxon>
        <taxon>Pluteineae</taxon>
        <taxon>Pluteaceae</taxon>
        <taxon>Pluteus</taxon>
    </lineage>
</organism>
<gene>
    <name evidence="1" type="ORF">BDN72DRAFT_781639</name>
</gene>
<keyword evidence="2" id="KW-1185">Reference proteome</keyword>
<evidence type="ECO:0000313" key="1">
    <source>
        <dbReference type="EMBL" id="TFK58754.1"/>
    </source>
</evidence>
<proteinExistence type="predicted"/>
<accession>A0ACD3A037</accession>
<protein>
    <submittedName>
        <fullName evidence="1">Uncharacterized protein</fullName>
    </submittedName>
</protein>